<keyword evidence="3" id="KW-1185">Reference proteome</keyword>
<evidence type="ECO:0000313" key="2">
    <source>
        <dbReference type="EMBL" id="VEG73721.1"/>
    </source>
</evidence>
<feature type="compositionally biased region" description="Basic residues" evidence="1">
    <location>
        <begin position="11"/>
        <end position="21"/>
    </location>
</feature>
<proteinExistence type="predicted"/>
<dbReference type="AlphaFoldDB" id="A0A3S5EM22"/>
<dbReference type="EMBL" id="LR134363">
    <property type="protein sequence ID" value="VEG73721.1"/>
    <property type="molecule type" value="Genomic_DNA"/>
</dbReference>
<dbReference type="KEGG" id="asla:NCTC11923_00330"/>
<accession>A0A3S5EM22</accession>
<name>A0A3S5EM22_9ACTO</name>
<protein>
    <submittedName>
        <fullName evidence="2">Uncharacterized protein</fullName>
    </submittedName>
</protein>
<organism evidence="2 3">
    <name type="scientific">Actinomyces slackii</name>
    <dbReference type="NCBI Taxonomy" id="52774"/>
    <lineage>
        <taxon>Bacteria</taxon>
        <taxon>Bacillati</taxon>
        <taxon>Actinomycetota</taxon>
        <taxon>Actinomycetes</taxon>
        <taxon>Actinomycetales</taxon>
        <taxon>Actinomycetaceae</taxon>
        <taxon>Actinomyces</taxon>
    </lineage>
</organism>
<dbReference type="Proteomes" id="UP000276899">
    <property type="component" value="Chromosome"/>
</dbReference>
<dbReference type="RefSeq" id="WP_026427045.1">
    <property type="nucleotide sequence ID" value="NZ_CBCRWE010000114.1"/>
</dbReference>
<evidence type="ECO:0000256" key="1">
    <source>
        <dbReference type="SAM" id="MobiDB-lite"/>
    </source>
</evidence>
<gene>
    <name evidence="2" type="ORF">NCTC11923_00330</name>
</gene>
<sequence length="65" mass="7469">MSETTTIRVSRQTHRRITRLAKQHDESVDQTVDRALRALRQLSIGRDLNADLDPDEKAWLNAELG</sequence>
<reference evidence="2 3" key="1">
    <citation type="submission" date="2018-12" db="EMBL/GenBank/DDBJ databases">
        <authorList>
            <consortium name="Pathogen Informatics"/>
        </authorList>
    </citation>
    <scope>NUCLEOTIDE SEQUENCE [LARGE SCALE GENOMIC DNA]</scope>
    <source>
        <strain evidence="2 3">NCTC11923</strain>
    </source>
</reference>
<feature type="compositionally biased region" description="Polar residues" evidence="1">
    <location>
        <begin position="1"/>
        <end position="10"/>
    </location>
</feature>
<feature type="region of interest" description="Disordered" evidence="1">
    <location>
        <begin position="1"/>
        <end position="22"/>
    </location>
</feature>
<dbReference type="STRING" id="1278298.GCA_000428685_02031"/>
<evidence type="ECO:0000313" key="3">
    <source>
        <dbReference type="Proteomes" id="UP000276899"/>
    </source>
</evidence>